<evidence type="ECO:0000256" key="7">
    <source>
        <dbReference type="SAM" id="Phobius"/>
    </source>
</evidence>
<feature type="transmembrane region" description="Helical" evidence="7">
    <location>
        <begin position="223"/>
        <end position="244"/>
    </location>
</feature>
<organism evidence="9 10">
    <name type="scientific">Penicillium malachiteum</name>
    <dbReference type="NCBI Taxonomy" id="1324776"/>
    <lineage>
        <taxon>Eukaryota</taxon>
        <taxon>Fungi</taxon>
        <taxon>Dikarya</taxon>
        <taxon>Ascomycota</taxon>
        <taxon>Pezizomycotina</taxon>
        <taxon>Eurotiomycetes</taxon>
        <taxon>Eurotiomycetidae</taxon>
        <taxon>Eurotiales</taxon>
        <taxon>Aspergillaceae</taxon>
        <taxon>Penicillium</taxon>
    </lineage>
</organism>
<name>A0AAD6HTY1_9EURO</name>
<feature type="domain" description="Rhodopsin" evidence="8">
    <location>
        <begin position="46"/>
        <end position="106"/>
    </location>
</feature>
<dbReference type="AlphaFoldDB" id="A0AAD6HTY1"/>
<dbReference type="InterPro" id="IPR052337">
    <property type="entry name" value="SAT4-like"/>
</dbReference>
<evidence type="ECO:0000313" key="9">
    <source>
        <dbReference type="EMBL" id="KAJ5738130.1"/>
    </source>
</evidence>
<gene>
    <name evidence="9" type="ORF">N7493_001285</name>
</gene>
<proteinExistence type="inferred from homology"/>
<comment type="subcellular location">
    <subcellularLocation>
        <location evidence="1">Membrane</location>
        <topology evidence="1">Multi-pass membrane protein</topology>
    </subcellularLocation>
</comment>
<dbReference type="PANTHER" id="PTHR33048">
    <property type="entry name" value="PTH11-LIKE INTEGRAL MEMBRANE PROTEIN (AFU_ORTHOLOGUE AFUA_5G11245)"/>
    <property type="match status" value="1"/>
</dbReference>
<dbReference type="InterPro" id="IPR049326">
    <property type="entry name" value="Rhodopsin_dom_fungi"/>
</dbReference>
<feature type="transmembrane region" description="Helical" evidence="7">
    <location>
        <begin position="32"/>
        <end position="53"/>
    </location>
</feature>
<evidence type="ECO:0000256" key="1">
    <source>
        <dbReference type="ARBA" id="ARBA00004141"/>
    </source>
</evidence>
<keyword evidence="4 7" id="KW-0472">Membrane</keyword>
<feature type="compositionally biased region" description="Polar residues" evidence="6">
    <location>
        <begin position="339"/>
        <end position="354"/>
    </location>
</feature>
<keyword evidence="2 7" id="KW-0812">Transmembrane</keyword>
<dbReference type="EMBL" id="JAQJAN010000002">
    <property type="protein sequence ID" value="KAJ5738130.1"/>
    <property type="molecule type" value="Genomic_DNA"/>
</dbReference>
<feature type="transmembrane region" description="Helical" evidence="7">
    <location>
        <begin position="184"/>
        <end position="208"/>
    </location>
</feature>
<sequence length="354" mass="38153">MTSDPAIKALFGSPASDVDLDATSVGKNNRGVIAMICLAAVAVVTRFLCRIIFRTSILADDYTIIVALLCISATAGISIAGGNYGAGHHVWSISLSTLEETYYSQIGMRAVALCPCRTLNNHGLFVYTSEVLLASIQRDGQWKLLDVAKFFIGAGVINMLNDFILLLIPFPRIIKLQMPVKKKAAICCIMAVGSFACVASIVRIYVLWQYTVSVDVAYHMGPLFIWSTIEPGVAIITACLPHLAPLFKLATQKMTSYNSEHTGAEASGDVQRLGIGTGRPRKFGTRGPNFHFGLTSLGTQAHDDKIGLTTYIGAPSNREKNPSIASESHEDNHDHHTISVKSTFVQTSTIGSSS</sequence>
<protein>
    <recommendedName>
        <fullName evidence="8">Rhodopsin domain-containing protein</fullName>
    </recommendedName>
</protein>
<evidence type="ECO:0000256" key="2">
    <source>
        <dbReference type="ARBA" id="ARBA00022692"/>
    </source>
</evidence>
<dbReference type="Pfam" id="PF20684">
    <property type="entry name" value="Fung_rhodopsin"/>
    <property type="match status" value="2"/>
</dbReference>
<feature type="region of interest" description="Disordered" evidence="6">
    <location>
        <begin position="312"/>
        <end position="354"/>
    </location>
</feature>
<keyword evidence="3 7" id="KW-1133">Transmembrane helix</keyword>
<evidence type="ECO:0000259" key="8">
    <source>
        <dbReference type="Pfam" id="PF20684"/>
    </source>
</evidence>
<feature type="compositionally biased region" description="Basic and acidic residues" evidence="6">
    <location>
        <begin position="317"/>
        <end position="337"/>
    </location>
</feature>
<reference evidence="9" key="2">
    <citation type="submission" date="2023-01" db="EMBL/GenBank/DDBJ databases">
        <authorList>
            <person name="Petersen C."/>
        </authorList>
    </citation>
    <scope>NUCLEOTIDE SEQUENCE</scope>
    <source>
        <strain evidence="9">IBT 17514</strain>
    </source>
</reference>
<keyword evidence="10" id="KW-1185">Reference proteome</keyword>
<feature type="transmembrane region" description="Helical" evidence="7">
    <location>
        <begin position="150"/>
        <end position="172"/>
    </location>
</feature>
<evidence type="ECO:0000313" key="10">
    <source>
        <dbReference type="Proteomes" id="UP001215712"/>
    </source>
</evidence>
<comment type="caution">
    <text evidence="9">The sequence shown here is derived from an EMBL/GenBank/DDBJ whole genome shotgun (WGS) entry which is preliminary data.</text>
</comment>
<comment type="similarity">
    <text evidence="5">Belongs to the SAT4 family.</text>
</comment>
<evidence type="ECO:0000256" key="3">
    <source>
        <dbReference type="ARBA" id="ARBA00022989"/>
    </source>
</evidence>
<feature type="domain" description="Rhodopsin" evidence="8">
    <location>
        <begin position="145"/>
        <end position="248"/>
    </location>
</feature>
<dbReference type="PANTHER" id="PTHR33048:SF47">
    <property type="entry name" value="INTEGRAL MEMBRANE PROTEIN-RELATED"/>
    <property type="match status" value="1"/>
</dbReference>
<dbReference type="Proteomes" id="UP001215712">
    <property type="component" value="Unassembled WGS sequence"/>
</dbReference>
<feature type="transmembrane region" description="Helical" evidence="7">
    <location>
        <begin position="65"/>
        <end position="86"/>
    </location>
</feature>
<evidence type="ECO:0000256" key="4">
    <source>
        <dbReference type="ARBA" id="ARBA00023136"/>
    </source>
</evidence>
<dbReference type="GO" id="GO:0016020">
    <property type="term" value="C:membrane"/>
    <property type="evidence" value="ECO:0007669"/>
    <property type="project" value="UniProtKB-SubCell"/>
</dbReference>
<accession>A0AAD6HTY1</accession>
<reference evidence="9" key="1">
    <citation type="journal article" date="2023" name="IMA Fungus">
        <title>Comparative genomic study of the Penicillium genus elucidates a diverse pangenome and 15 lateral gene transfer events.</title>
        <authorList>
            <person name="Petersen C."/>
            <person name="Sorensen T."/>
            <person name="Nielsen M.R."/>
            <person name="Sondergaard T.E."/>
            <person name="Sorensen J.L."/>
            <person name="Fitzpatrick D.A."/>
            <person name="Frisvad J.C."/>
            <person name="Nielsen K.L."/>
        </authorList>
    </citation>
    <scope>NUCLEOTIDE SEQUENCE</scope>
    <source>
        <strain evidence="9">IBT 17514</strain>
    </source>
</reference>
<evidence type="ECO:0000256" key="5">
    <source>
        <dbReference type="ARBA" id="ARBA00038359"/>
    </source>
</evidence>
<evidence type="ECO:0000256" key="6">
    <source>
        <dbReference type="SAM" id="MobiDB-lite"/>
    </source>
</evidence>